<evidence type="ECO:0000256" key="3">
    <source>
        <dbReference type="ARBA" id="ARBA00022829"/>
    </source>
</evidence>
<dbReference type="GO" id="GO:0005694">
    <property type="term" value="C:chromosome"/>
    <property type="evidence" value="ECO:0007669"/>
    <property type="project" value="TreeGrafter"/>
</dbReference>
<dbReference type="CDD" id="cd16393">
    <property type="entry name" value="SPO0J_N"/>
    <property type="match status" value="1"/>
</dbReference>
<accession>C5BKK4</accession>
<reference evidence="7 8" key="1">
    <citation type="journal article" date="2009" name="PLoS ONE">
        <title>The complete genome of Teredinibacter turnerae T7901: an intracellular endosymbiont of marine wood-boring bivalves (shipworms).</title>
        <authorList>
            <person name="Yang J.C."/>
            <person name="Madupu R."/>
            <person name="Durkin A.S."/>
            <person name="Ekborg N.A."/>
            <person name="Pedamallu C.S."/>
            <person name="Hostetler J.B."/>
            <person name="Radune D."/>
            <person name="Toms B.S."/>
            <person name="Henrissat B."/>
            <person name="Coutinho P.M."/>
            <person name="Schwarz S."/>
            <person name="Field L."/>
            <person name="Trindade-Silva A.E."/>
            <person name="Soares C.A.G."/>
            <person name="Elshahawi S."/>
            <person name="Hanora A."/>
            <person name="Schmidt E.W."/>
            <person name="Haygood M.G."/>
            <person name="Posfai J."/>
            <person name="Benner J."/>
            <person name="Madinger C."/>
            <person name="Nove J."/>
            <person name="Anton B."/>
            <person name="Chaudhary K."/>
            <person name="Foster J."/>
            <person name="Holman A."/>
            <person name="Kumar S."/>
            <person name="Lessard P.A."/>
            <person name="Luyten Y.A."/>
            <person name="Slatko B."/>
            <person name="Wood N."/>
            <person name="Wu B."/>
            <person name="Teplitski M."/>
            <person name="Mougous J.D."/>
            <person name="Ward N."/>
            <person name="Eisen J.A."/>
            <person name="Badger J.H."/>
            <person name="Distel D.L."/>
        </authorList>
    </citation>
    <scope>NUCLEOTIDE SEQUENCE [LARGE SCALE GENOMIC DNA]</scope>
    <source>
        <strain evidence="8">ATCC 39867 / T7901</strain>
    </source>
</reference>
<dbReference type="FunFam" id="1.10.10.2830:FF:000001">
    <property type="entry name" value="Chromosome partitioning protein ParB"/>
    <property type="match status" value="1"/>
</dbReference>
<dbReference type="InterPro" id="IPR003115">
    <property type="entry name" value="ParB_N"/>
</dbReference>
<dbReference type="SMART" id="SM00470">
    <property type="entry name" value="ParB"/>
    <property type="match status" value="1"/>
</dbReference>
<dbReference type="InterPro" id="IPR041468">
    <property type="entry name" value="HTH_ParB/Spo0J"/>
</dbReference>
<keyword evidence="8" id="KW-1185">Reference proteome</keyword>
<evidence type="ECO:0000256" key="1">
    <source>
        <dbReference type="ARBA" id="ARBA00006295"/>
    </source>
</evidence>
<dbReference type="InterPro" id="IPR036086">
    <property type="entry name" value="ParB/Sulfiredoxin_sf"/>
</dbReference>
<dbReference type="NCBIfam" id="TIGR00180">
    <property type="entry name" value="parB_part"/>
    <property type="match status" value="1"/>
</dbReference>
<organism evidence="7 8">
    <name type="scientific">Teredinibacter turnerae (strain ATCC 39867 / T7901)</name>
    <dbReference type="NCBI Taxonomy" id="377629"/>
    <lineage>
        <taxon>Bacteria</taxon>
        <taxon>Pseudomonadati</taxon>
        <taxon>Pseudomonadota</taxon>
        <taxon>Gammaproteobacteria</taxon>
        <taxon>Cellvibrionales</taxon>
        <taxon>Cellvibrionaceae</taxon>
        <taxon>Teredinibacter</taxon>
    </lineage>
</organism>
<keyword evidence="4" id="KW-0238">DNA-binding</keyword>
<dbReference type="KEGG" id="ttu:TERTU_4726"/>
<sequence>MAKRKGLGRGLDALLGSAGAAATGDSPKTVTEMAAQITSPETSRDGTLKELPVEFLQRGKYQPRRDMHPEALEELAESIKAQGVMQPIVVRPIADNRYEIIAGERRWRATQQAGLDTIPAVVRDVPDETAIALALIENIQREDLNPVEEAMALKRFQDEFELTQQEVADAVGKSRAAVTNLMRLLNLTTEVSKMLEHGDLEMGHARCLLTLEEGAQKRVARQIVAKGLSVRQAEALARRTQQEDASDGSDAATVDPDIKKLEEALGEKVGVPVMVQHSAKGKGKLVLKYNSLDELDGILAHLGYEH</sequence>
<dbReference type="STRING" id="377629.TERTU_4726"/>
<evidence type="ECO:0000259" key="6">
    <source>
        <dbReference type="SMART" id="SM00470"/>
    </source>
</evidence>
<name>C5BKK4_TERTT</name>
<dbReference type="HOGENOM" id="CLU_023853_0_0_6"/>
<comment type="similarity">
    <text evidence="1">Belongs to the ParB family.</text>
</comment>
<dbReference type="eggNOG" id="COG1475">
    <property type="taxonomic scope" value="Bacteria"/>
</dbReference>
<dbReference type="InterPro" id="IPR057240">
    <property type="entry name" value="ParB_dimer_C"/>
</dbReference>
<evidence type="ECO:0000313" key="8">
    <source>
        <dbReference type="Proteomes" id="UP000009080"/>
    </source>
</evidence>
<dbReference type="Pfam" id="PF17762">
    <property type="entry name" value="HTH_ParB"/>
    <property type="match status" value="1"/>
</dbReference>
<dbReference type="GO" id="GO:0045881">
    <property type="term" value="P:positive regulation of sporulation resulting in formation of a cellular spore"/>
    <property type="evidence" value="ECO:0007669"/>
    <property type="project" value="TreeGrafter"/>
</dbReference>
<keyword evidence="3" id="KW-0159">Chromosome partition</keyword>
<dbReference type="GO" id="GO:0007059">
    <property type="term" value="P:chromosome segregation"/>
    <property type="evidence" value="ECO:0007669"/>
    <property type="project" value="UniProtKB-KW"/>
</dbReference>
<dbReference type="Pfam" id="PF02195">
    <property type="entry name" value="ParB_N"/>
    <property type="match status" value="1"/>
</dbReference>
<evidence type="ECO:0000256" key="5">
    <source>
        <dbReference type="ARBA" id="ARBA00025472"/>
    </source>
</evidence>
<dbReference type="OrthoDB" id="9802051at2"/>
<dbReference type="Pfam" id="PF23552">
    <property type="entry name" value="ParB_C"/>
    <property type="match status" value="1"/>
</dbReference>
<dbReference type="SUPFAM" id="SSF110849">
    <property type="entry name" value="ParB/Sulfiredoxin"/>
    <property type="match status" value="1"/>
</dbReference>
<dbReference type="GO" id="GO:0003677">
    <property type="term" value="F:DNA binding"/>
    <property type="evidence" value="ECO:0007669"/>
    <property type="project" value="UniProtKB-KW"/>
</dbReference>
<gene>
    <name evidence="7" type="ordered locus">TERTU_4726</name>
</gene>
<evidence type="ECO:0000256" key="4">
    <source>
        <dbReference type="ARBA" id="ARBA00023125"/>
    </source>
</evidence>
<dbReference type="InterPro" id="IPR004437">
    <property type="entry name" value="ParB/RepB/Spo0J"/>
</dbReference>
<dbReference type="Gene3D" id="1.10.10.2830">
    <property type="match status" value="1"/>
</dbReference>
<dbReference type="AlphaFoldDB" id="C5BKK4"/>
<comment type="function">
    <text evidence="5">Involved in chromosome partition. Localize to both poles of the predivisional cell following completion of DNA replication. Binds to the DNA origin of replication.</text>
</comment>
<dbReference type="FunFam" id="3.90.1530.30:FF:000001">
    <property type="entry name" value="Chromosome partitioning protein ParB"/>
    <property type="match status" value="1"/>
</dbReference>
<dbReference type="EMBL" id="CP001614">
    <property type="protein sequence ID" value="ACR10666.1"/>
    <property type="molecule type" value="Genomic_DNA"/>
</dbReference>
<dbReference type="PANTHER" id="PTHR33375">
    <property type="entry name" value="CHROMOSOME-PARTITIONING PROTEIN PARB-RELATED"/>
    <property type="match status" value="1"/>
</dbReference>
<dbReference type="PANTHER" id="PTHR33375:SF1">
    <property type="entry name" value="CHROMOSOME-PARTITIONING PROTEIN PARB-RELATED"/>
    <property type="match status" value="1"/>
</dbReference>
<feature type="domain" description="ParB-like N-terminal" evidence="6">
    <location>
        <begin position="49"/>
        <end position="139"/>
    </location>
</feature>
<dbReference type="InterPro" id="IPR050336">
    <property type="entry name" value="Chromosome_partition/occlusion"/>
</dbReference>
<protein>
    <recommendedName>
        <fullName evidence="2">Probable chromosome-partitioning protein ParB</fullName>
    </recommendedName>
</protein>
<evidence type="ECO:0000313" key="7">
    <source>
        <dbReference type="EMBL" id="ACR10666.1"/>
    </source>
</evidence>
<dbReference type="RefSeq" id="WP_015816778.1">
    <property type="nucleotide sequence ID" value="NC_012997.1"/>
</dbReference>
<dbReference type="Gene3D" id="3.90.1530.30">
    <property type="match status" value="1"/>
</dbReference>
<proteinExistence type="inferred from homology"/>
<dbReference type="Proteomes" id="UP000009080">
    <property type="component" value="Chromosome"/>
</dbReference>
<evidence type="ECO:0000256" key="2">
    <source>
        <dbReference type="ARBA" id="ARBA00022372"/>
    </source>
</evidence>